<sequence length="68" mass="7046">MTVNRGIAAMLIISPTTGTSPKAEAMTGAVTNQTAADPRRAPAQFCLAMPTEAQTESAASIESRHPMS</sequence>
<protein>
    <submittedName>
        <fullName evidence="1">Uncharacterized protein</fullName>
    </submittedName>
</protein>
<evidence type="ECO:0000313" key="1">
    <source>
        <dbReference type="EMBL" id="MPN57763.1"/>
    </source>
</evidence>
<proteinExistence type="predicted"/>
<comment type="caution">
    <text evidence="1">The sequence shown here is derived from an EMBL/GenBank/DDBJ whole genome shotgun (WGS) entry which is preliminary data.</text>
</comment>
<dbReference type="AlphaFoldDB" id="A0A645JDX9"/>
<dbReference type="EMBL" id="VSSQ01129722">
    <property type="protein sequence ID" value="MPN57763.1"/>
    <property type="molecule type" value="Genomic_DNA"/>
</dbReference>
<name>A0A645JDX9_9ZZZZ</name>
<accession>A0A645JDX9</accession>
<gene>
    <name evidence="1" type="ORF">SDC9_205457</name>
</gene>
<reference evidence="1" key="1">
    <citation type="submission" date="2019-08" db="EMBL/GenBank/DDBJ databases">
        <authorList>
            <person name="Kucharzyk K."/>
            <person name="Murdoch R.W."/>
            <person name="Higgins S."/>
            <person name="Loffler F."/>
        </authorList>
    </citation>
    <scope>NUCLEOTIDE SEQUENCE</scope>
</reference>
<organism evidence="1">
    <name type="scientific">bioreactor metagenome</name>
    <dbReference type="NCBI Taxonomy" id="1076179"/>
    <lineage>
        <taxon>unclassified sequences</taxon>
        <taxon>metagenomes</taxon>
        <taxon>ecological metagenomes</taxon>
    </lineage>
</organism>